<gene>
    <name evidence="7" type="ORF">ASZ90_018865</name>
</gene>
<evidence type="ECO:0000256" key="3">
    <source>
        <dbReference type="ARBA" id="ARBA00022827"/>
    </source>
</evidence>
<dbReference type="GO" id="GO:0016491">
    <property type="term" value="F:oxidoreductase activity"/>
    <property type="evidence" value="ECO:0007669"/>
    <property type="project" value="UniProtKB-KW"/>
</dbReference>
<evidence type="ECO:0000256" key="5">
    <source>
        <dbReference type="SAM" id="Phobius"/>
    </source>
</evidence>
<keyword evidence="5" id="KW-0812">Transmembrane</keyword>
<sequence>MDLKVKGDIMQKKPSSIKRFITVTLIMTLIFTLLVSGCSPKTSEEAGGAKGKTMSTDVVVVGSGATGLTASIQARQLRLDVMLLEKNGVTGGTTSMAEGYGGVNTDFAKKTGVEYDVRDVFFAMEEFHHYANDQAVTLKYLENSGENGNWLESQGVKFEVLAPNGTNKFNTWHIYQGTGKQFAQTLTDKAKELGVEIILNTPGKELIMKDGKVAGIKAEQSDGTVLTINAPVVILATGGYAGSPEMIAKYAKVDPATTIADKGMPGRTGDGINMALAVGASDKRLKGTLMNFGASMKVFPVYDPVNLMGWLPLLKVNQQGNRFIDEAMILRDWGTNGNAQKQQGFAYHIVTQKSLDKFIAEGFPGYWPEIPGLMDEINKALEKQPDYVFKVDTIEELAGKIKVDKDQLKATVDRYNGFCQTGTDLDYKKPAEFLYPVDEGPFYAFKFEVGIFATTDGLEVTPKAQVLDKDGKIIPGLYAGGGDAGGLSSETYDVNIVPGSQQGWSVNSGRMAAKDAAEYIKK</sequence>
<dbReference type="Gene3D" id="3.50.50.60">
    <property type="entry name" value="FAD/NAD(P)-binding domain"/>
    <property type="match status" value="2"/>
</dbReference>
<comment type="cofactor">
    <cofactor evidence="1">
        <name>FAD</name>
        <dbReference type="ChEBI" id="CHEBI:57692"/>
    </cofactor>
</comment>
<dbReference type="PANTHER" id="PTHR43400:SF10">
    <property type="entry name" value="3-OXOSTEROID 1-DEHYDROGENASE"/>
    <property type="match status" value="1"/>
</dbReference>
<evidence type="ECO:0000313" key="7">
    <source>
        <dbReference type="EMBL" id="KUG03722.1"/>
    </source>
</evidence>
<keyword evidence="2" id="KW-0285">Flavoprotein</keyword>
<evidence type="ECO:0000259" key="6">
    <source>
        <dbReference type="Pfam" id="PF00890"/>
    </source>
</evidence>
<dbReference type="EMBL" id="LNQE01001870">
    <property type="protein sequence ID" value="KUG03722.1"/>
    <property type="molecule type" value="Genomic_DNA"/>
</dbReference>
<proteinExistence type="predicted"/>
<dbReference type="PANTHER" id="PTHR43400">
    <property type="entry name" value="FUMARATE REDUCTASE"/>
    <property type="match status" value="1"/>
</dbReference>
<keyword evidence="4" id="KW-0560">Oxidoreductase</keyword>
<keyword evidence="5" id="KW-1133">Transmembrane helix</keyword>
<dbReference type="Pfam" id="PF00890">
    <property type="entry name" value="FAD_binding_2"/>
    <property type="match status" value="1"/>
</dbReference>
<accession>A0A0W8E4Y4</accession>
<dbReference type="InterPro" id="IPR036188">
    <property type="entry name" value="FAD/NAD-bd_sf"/>
</dbReference>
<keyword evidence="5" id="KW-0472">Membrane</keyword>
<reference evidence="7" key="1">
    <citation type="journal article" date="2015" name="Proc. Natl. Acad. Sci. U.S.A.">
        <title>Networks of energetic and metabolic interactions define dynamics in microbial communities.</title>
        <authorList>
            <person name="Embree M."/>
            <person name="Liu J.K."/>
            <person name="Al-Bassam M.M."/>
            <person name="Zengler K."/>
        </authorList>
    </citation>
    <scope>NUCLEOTIDE SEQUENCE</scope>
</reference>
<dbReference type="Gene3D" id="3.90.700.10">
    <property type="entry name" value="Succinate dehydrogenase/fumarate reductase flavoprotein, catalytic domain"/>
    <property type="match status" value="1"/>
</dbReference>
<dbReference type="GO" id="GO:0008202">
    <property type="term" value="P:steroid metabolic process"/>
    <property type="evidence" value="ECO:0007669"/>
    <property type="project" value="UniProtKB-ARBA"/>
</dbReference>
<dbReference type="InterPro" id="IPR003953">
    <property type="entry name" value="FAD-dep_OxRdtase_2_FAD-bd"/>
</dbReference>
<dbReference type="AlphaFoldDB" id="A0A0W8E4Y4"/>
<keyword evidence="3" id="KW-0274">FAD</keyword>
<comment type="caution">
    <text evidence="7">The sequence shown here is derived from an EMBL/GenBank/DDBJ whole genome shotgun (WGS) entry which is preliminary data.</text>
</comment>
<evidence type="ECO:0000256" key="2">
    <source>
        <dbReference type="ARBA" id="ARBA00022630"/>
    </source>
</evidence>
<protein>
    <submittedName>
        <fullName evidence="7">Fumarate reductase flavoprotein subunit</fullName>
    </submittedName>
</protein>
<dbReference type="SUPFAM" id="SSF51905">
    <property type="entry name" value="FAD/NAD(P)-binding domain"/>
    <property type="match status" value="1"/>
</dbReference>
<dbReference type="InterPro" id="IPR027477">
    <property type="entry name" value="Succ_DH/fumarate_Rdtase_cat_sf"/>
</dbReference>
<feature type="domain" description="FAD-dependent oxidoreductase 2 FAD-binding" evidence="6">
    <location>
        <begin position="57"/>
        <end position="487"/>
    </location>
</feature>
<evidence type="ECO:0000256" key="1">
    <source>
        <dbReference type="ARBA" id="ARBA00001974"/>
    </source>
</evidence>
<dbReference type="SUPFAM" id="SSF56425">
    <property type="entry name" value="Succinate dehydrogenase/fumarate reductase flavoprotein, catalytic domain"/>
    <property type="match status" value="1"/>
</dbReference>
<feature type="transmembrane region" description="Helical" evidence="5">
    <location>
        <begin position="20"/>
        <end position="37"/>
    </location>
</feature>
<dbReference type="InterPro" id="IPR050315">
    <property type="entry name" value="FAD-oxidoreductase_2"/>
</dbReference>
<evidence type="ECO:0000256" key="4">
    <source>
        <dbReference type="ARBA" id="ARBA00023002"/>
    </source>
</evidence>
<name>A0A0W8E4Y4_9ZZZZ</name>
<organism evidence="7">
    <name type="scientific">hydrocarbon metagenome</name>
    <dbReference type="NCBI Taxonomy" id="938273"/>
    <lineage>
        <taxon>unclassified sequences</taxon>
        <taxon>metagenomes</taxon>
        <taxon>ecological metagenomes</taxon>
    </lineage>
</organism>